<feature type="transmembrane region" description="Helical" evidence="1">
    <location>
        <begin position="335"/>
        <end position="353"/>
    </location>
</feature>
<evidence type="ECO:0000313" key="3">
    <source>
        <dbReference type="Proteomes" id="UP001597307"/>
    </source>
</evidence>
<feature type="transmembrane region" description="Helical" evidence="1">
    <location>
        <begin position="105"/>
        <end position="124"/>
    </location>
</feature>
<organism evidence="2 3">
    <name type="scientific">Arthrobacter flavus</name>
    <dbReference type="NCBI Taxonomy" id="95172"/>
    <lineage>
        <taxon>Bacteria</taxon>
        <taxon>Bacillati</taxon>
        <taxon>Actinomycetota</taxon>
        <taxon>Actinomycetes</taxon>
        <taxon>Micrococcales</taxon>
        <taxon>Micrococcaceae</taxon>
        <taxon>Arthrobacter</taxon>
    </lineage>
</organism>
<dbReference type="InterPro" id="IPR046671">
    <property type="entry name" value="DUF6541"/>
</dbReference>
<name>A0ABW4QBB6_9MICC</name>
<proteinExistence type="predicted"/>
<keyword evidence="1" id="KW-0812">Transmembrane</keyword>
<comment type="caution">
    <text evidence="2">The sequence shown here is derived from an EMBL/GenBank/DDBJ whole genome shotgun (WGS) entry which is preliminary data.</text>
</comment>
<feature type="transmembrane region" description="Helical" evidence="1">
    <location>
        <begin position="486"/>
        <end position="507"/>
    </location>
</feature>
<keyword evidence="3" id="KW-1185">Reference proteome</keyword>
<feature type="transmembrane region" description="Helical" evidence="1">
    <location>
        <begin position="250"/>
        <end position="269"/>
    </location>
</feature>
<dbReference type="EMBL" id="JBHUGA010000061">
    <property type="protein sequence ID" value="MFD1847994.1"/>
    <property type="molecule type" value="Genomic_DNA"/>
</dbReference>
<dbReference type="Pfam" id="PF20176">
    <property type="entry name" value="DUF6541"/>
    <property type="match status" value="1"/>
</dbReference>
<feature type="transmembrane region" description="Helical" evidence="1">
    <location>
        <begin position="227"/>
        <end position="244"/>
    </location>
</feature>
<evidence type="ECO:0000313" key="2">
    <source>
        <dbReference type="EMBL" id="MFD1847994.1"/>
    </source>
</evidence>
<feature type="transmembrane region" description="Helical" evidence="1">
    <location>
        <begin position="6"/>
        <end position="25"/>
    </location>
</feature>
<evidence type="ECO:0000256" key="1">
    <source>
        <dbReference type="SAM" id="Phobius"/>
    </source>
</evidence>
<dbReference type="Proteomes" id="UP001597307">
    <property type="component" value="Unassembled WGS sequence"/>
</dbReference>
<feature type="transmembrane region" description="Helical" evidence="1">
    <location>
        <begin position="449"/>
        <end position="474"/>
    </location>
</feature>
<accession>A0ABW4QBB6</accession>
<feature type="transmembrane region" description="Helical" evidence="1">
    <location>
        <begin position="387"/>
        <end position="404"/>
    </location>
</feature>
<feature type="transmembrane region" description="Helical" evidence="1">
    <location>
        <begin position="37"/>
        <end position="57"/>
    </location>
</feature>
<keyword evidence="1" id="KW-0472">Membrane</keyword>
<feature type="transmembrane region" description="Helical" evidence="1">
    <location>
        <begin position="281"/>
        <end position="298"/>
    </location>
</feature>
<feature type="transmembrane region" description="Helical" evidence="1">
    <location>
        <begin position="304"/>
        <end position="323"/>
    </location>
</feature>
<feature type="transmembrane region" description="Helical" evidence="1">
    <location>
        <begin position="192"/>
        <end position="215"/>
    </location>
</feature>
<dbReference type="RefSeq" id="WP_343881176.1">
    <property type="nucleotide sequence ID" value="NZ_BAAAIJ010000056.1"/>
</dbReference>
<sequence>MTWWQAAPTILSALALMFIPGYLIARSCGSRGITAGALASPLTISVIALGAIAADLAGVTWSLWVLIAPVLLLSVGGISIRLLWRRTHPTTHSSRSGAQHSVQRSIAFGSALALAAVLIGWRLIEIIAAPDNVSQTYDAGFHLNALQFISDTGSASSLTLGGLTTNGADPYFYPAAWHGFVSLLIQLTQASIPVAVTASTLVISAVVWPLGCMFLCTRITGNRPIPLLVTGALSAAFGAFPYLMLDFGVLYPNLLSIALLPTSIGLAAMVLRLSADNHEKWAVSLLGFFGTLPGLALAHPSTLMALLALMLPMGAVALVRHWRHLHHTQSKAWRYLPSVASLIVYAVAVYLLWLRLRPGEAASDWKPFQTPAQAFGEVLASAPQGRPIALMLTILVLAGILHVLQRKGGWWGLCLFIVTGYLFVVATAFPQDDYRALLTGVWYNDSFRLAALLPVTTIVIAVIGGSWLVTAFVARIQASAAGAHRSGYRASLPAVVALVIAIAVITVGSQGKQMRETVTTAQESYELTEDSDFLSIDERTLIERLPGQLPDDAVIAGNPWTGTVYAYALAGIPTLTPHVGSTGGDENLKILTRLDQAGFDPEICQLVETLNSYYVLDFAGPELHLGDHNYPGVEDLATKPGFQLLDSEGDATLYEVTAC</sequence>
<gene>
    <name evidence="2" type="ORF">ACFSFX_15490</name>
</gene>
<feature type="transmembrane region" description="Helical" evidence="1">
    <location>
        <begin position="411"/>
        <end position="429"/>
    </location>
</feature>
<keyword evidence="1" id="KW-1133">Transmembrane helix</keyword>
<reference evidence="3" key="1">
    <citation type="journal article" date="2019" name="Int. J. Syst. Evol. Microbiol.">
        <title>The Global Catalogue of Microorganisms (GCM) 10K type strain sequencing project: providing services to taxonomists for standard genome sequencing and annotation.</title>
        <authorList>
            <consortium name="The Broad Institute Genomics Platform"/>
            <consortium name="The Broad Institute Genome Sequencing Center for Infectious Disease"/>
            <person name="Wu L."/>
            <person name="Ma J."/>
        </authorList>
    </citation>
    <scope>NUCLEOTIDE SEQUENCE [LARGE SCALE GENOMIC DNA]</scope>
    <source>
        <strain evidence="3">JCM 11496</strain>
    </source>
</reference>
<protein>
    <submittedName>
        <fullName evidence="2">DUF6541 family protein</fullName>
    </submittedName>
</protein>
<feature type="transmembrane region" description="Helical" evidence="1">
    <location>
        <begin position="63"/>
        <end position="84"/>
    </location>
</feature>